<keyword evidence="3" id="KW-1185">Reference proteome</keyword>
<comment type="caution">
    <text evidence="2">The sequence shown here is derived from an EMBL/GenBank/DDBJ whole genome shotgun (WGS) entry which is preliminary data.</text>
</comment>
<sequence length="199" mass="21056">MTSFRSHRKALGLGLMLALVTADAAFAEGASTPPPAMPTTPAKVRVIGADGKEMVTPEAPMTDTDRFCSNIANPALDARNAMQLAEIRQAEGEISSKINELEAKRAEVEKWLGERRDFINSTSDIVIGIYSGMKPDAAAAQMAALDRPIAASLLTRLKPRQASAILAEMPAPIASELAALIVKKTDRASAEAGAKDQSL</sequence>
<feature type="chain" id="PRO_5031361780" evidence="1">
    <location>
        <begin position="28"/>
        <end position="199"/>
    </location>
</feature>
<dbReference type="SUPFAM" id="SSF158791">
    <property type="entry name" value="MgtE N-terminal domain-like"/>
    <property type="match status" value="1"/>
</dbReference>
<proteinExistence type="predicted"/>
<accession>A0A7W6BP83</accession>
<feature type="signal peptide" evidence="1">
    <location>
        <begin position="1"/>
        <end position="27"/>
    </location>
</feature>
<evidence type="ECO:0000313" key="2">
    <source>
        <dbReference type="EMBL" id="MBB3935571.1"/>
    </source>
</evidence>
<gene>
    <name evidence="2" type="ORF">GGR05_001715</name>
</gene>
<dbReference type="RefSeq" id="WP_090960495.1">
    <property type="nucleotide sequence ID" value="NZ_FOOA01000003.1"/>
</dbReference>
<keyword evidence="2" id="KW-0969">Cilium</keyword>
<keyword evidence="1" id="KW-0732">Signal</keyword>
<name>A0A7W6BP83_9HYPH</name>
<protein>
    <submittedName>
        <fullName evidence="2">Flagellar motility protein MotE (MotC chaperone)</fullName>
    </submittedName>
</protein>
<reference evidence="2 3" key="1">
    <citation type="submission" date="2020-08" db="EMBL/GenBank/DDBJ databases">
        <title>Genomic Encyclopedia of Type Strains, Phase IV (KMG-IV): sequencing the most valuable type-strain genomes for metagenomic binning, comparative biology and taxonomic classification.</title>
        <authorList>
            <person name="Goeker M."/>
        </authorList>
    </citation>
    <scope>NUCLEOTIDE SEQUENCE [LARGE SCALE GENOMIC DNA]</scope>
    <source>
        <strain evidence="2 3">DSM 25024</strain>
    </source>
</reference>
<keyword evidence="2" id="KW-0966">Cell projection</keyword>
<dbReference type="AlphaFoldDB" id="A0A7W6BP83"/>
<evidence type="ECO:0000256" key="1">
    <source>
        <dbReference type="SAM" id="SignalP"/>
    </source>
</evidence>
<keyword evidence="2" id="KW-0282">Flagellum</keyword>
<dbReference type="EMBL" id="JACIDO010000003">
    <property type="protein sequence ID" value="MBB3935571.1"/>
    <property type="molecule type" value="Genomic_DNA"/>
</dbReference>
<dbReference type="OrthoDB" id="9810610at2"/>
<organism evidence="2 3">
    <name type="scientific">Aureimonas phyllosphaerae</name>
    <dbReference type="NCBI Taxonomy" id="1166078"/>
    <lineage>
        <taxon>Bacteria</taxon>
        <taxon>Pseudomonadati</taxon>
        <taxon>Pseudomonadota</taxon>
        <taxon>Alphaproteobacteria</taxon>
        <taxon>Hyphomicrobiales</taxon>
        <taxon>Aurantimonadaceae</taxon>
        <taxon>Aureimonas</taxon>
    </lineage>
</organism>
<evidence type="ECO:0000313" key="3">
    <source>
        <dbReference type="Proteomes" id="UP000531216"/>
    </source>
</evidence>
<dbReference type="Proteomes" id="UP000531216">
    <property type="component" value="Unassembled WGS sequence"/>
</dbReference>